<dbReference type="InterPro" id="IPR000387">
    <property type="entry name" value="Tyr_Pase_dom"/>
</dbReference>
<accession>A0A2S8G0C6</accession>
<dbReference type="PROSITE" id="PS00383">
    <property type="entry name" value="TYR_PHOSPHATASE_1"/>
    <property type="match status" value="1"/>
</dbReference>
<dbReference type="PROSITE" id="PS50056">
    <property type="entry name" value="TYR_PHOSPHATASE_2"/>
    <property type="match status" value="1"/>
</dbReference>
<dbReference type="Gene3D" id="3.90.190.10">
    <property type="entry name" value="Protein tyrosine phosphatase superfamily"/>
    <property type="match status" value="1"/>
</dbReference>
<dbReference type="SMART" id="SM00404">
    <property type="entry name" value="PTPc_motif"/>
    <property type="match status" value="1"/>
</dbReference>
<dbReference type="PROSITE" id="PS50055">
    <property type="entry name" value="TYR_PHOSPHATASE_PTP"/>
    <property type="match status" value="1"/>
</dbReference>
<dbReference type="Proteomes" id="UP000238322">
    <property type="component" value="Unassembled WGS sequence"/>
</dbReference>
<dbReference type="AlphaFoldDB" id="A0A2S8G0C6"/>
<dbReference type="InterPro" id="IPR050561">
    <property type="entry name" value="PTP"/>
</dbReference>
<comment type="caution">
    <text evidence="3">The sequence shown here is derived from an EMBL/GenBank/DDBJ whole genome shotgun (WGS) entry which is preliminary data.</text>
</comment>
<dbReference type="OrthoDB" id="9806482at2"/>
<gene>
    <name evidence="3" type="ORF">C5Y83_07755</name>
</gene>
<feature type="domain" description="Tyrosine specific protein phosphatases" evidence="2">
    <location>
        <begin position="79"/>
        <end position="135"/>
    </location>
</feature>
<dbReference type="InterPro" id="IPR003595">
    <property type="entry name" value="Tyr_Pase_cat"/>
</dbReference>
<name>A0A2S8G0C6_9BACT</name>
<dbReference type="PANTHER" id="PTHR23339">
    <property type="entry name" value="TYROSINE SPECIFIC PROTEIN PHOSPHATASE AND DUAL SPECIFICITY PROTEIN PHOSPHATASE"/>
    <property type="match status" value="1"/>
</dbReference>
<proteinExistence type="predicted"/>
<dbReference type="SUPFAM" id="SSF52799">
    <property type="entry name" value="(Phosphotyrosine protein) phosphatases II"/>
    <property type="match status" value="1"/>
</dbReference>
<sequence>MLAGAYPGYPDPVEHEVRIDTLVDAGIRRFVNLMEVDEANDKGQSFVPYQEIAEKRSPGTTMHRYAIPDLSVPSTNLMNDILDSIDASLAAEAPVYVHCWGGVGRTGTVIGCWLLLHGLAEPESVLDILQGLRNRDLERGHRKSPETREQREFVRHWIHRETR</sequence>
<evidence type="ECO:0000313" key="3">
    <source>
        <dbReference type="EMBL" id="PQO37895.1"/>
    </source>
</evidence>
<evidence type="ECO:0000313" key="4">
    <source>
        <dbReference type="Proteomes" id="UP000238322"/>
    </source>
</evidence>
<dbReference type="InterPro" id="IPR029021">
    <property type="entry name" value="Prot-tyrosine_phosphatase-like"/>
</dbReference>
<dbReference type="InterPro" id="IPR016130">
    <property type="entry name" value="Tyr_Pase_AS"/>
</dbReference>
<dbReference type="InterPro" id="IPR000242">
    <property type="entry name" value="PTP_cat"/>
</dbReference>
<dbReference type="GO" id="GO:0004725">
    <property type="term" value="F:protein tyrosine phosphatase activity"/>
    <property type="evidence" value="ECO:0007669"/>
    <property type="project" value="InterPro"/>
</dbReference>
<evidence type="ECO:0000259" key="2">
    <source>
        <dbReference type="PROSITE" id="PS50056"/>
    </source>
</evidence>
<dbReference type="EMBL" id="PUHY01000005">
    <property type="protein sequence ID" value="PQO37895.1"/>
    <property type="molecule type" value="Genomic_DNA"/>
</dbReference>
<evidence type="ECO:0000259" key="1">
    <source>
        <dbReference type="PROSITE" id="PS50055"/>
    </source>
</evidence>
<protein>
    <submittedName>
        <fullName evidence="3">Protein phosphatase</fullName>
    </submittedName>
</protein>
<feature type="domain" description="Tyrosine-protein phosphatase" evidence="1">
    <location>
        <begin position="62"/>
        <end position="161"/>
    </location>
</feature>
<organism evidence="3 4">
    <name type="scientific">Blastopirellula marina</name>
    <dbReference type="NCBI Taxonomy" id="124"/>
    <lineage>
        <taxon>Bacteria</taxon>
        <taxon>Pseudomonadati</taxon>
        <taxon>Planctomycetota</taxon>
        <taxon>Planctomycetia</taxon>
        <taxon>Pirellulales</taxon>
        <taxon>Pirellulaceae</taxon>
        <taxon>Blastopirellula</taxon>
    </lineage>
</organism>
<dbReference type="Pfam" id="PF22785">
    <property type="entry name" value="Tc-R-P"/>
    <property type="match status" value="1"/>
</dbReference>
<reference evidence="3 4" key="1">
    <citation type="submission" date="2018-02" db="EMBL/GenBank/DDBJ databases">
        <title>Comparative genomes isolates from brazilian mangrove.</title>
        <authorList>
            <person name="Araujo J.E."/>
            <person name="Taketani R.G."/>
            <person name="Silva M.C.P."/>
            <person name="Loureco M.V."/>
            <person name="Andreote F.D."/>
        </authorList>
    </citation>
    <scope>NUCLEOTIDE SEQUENCE [LARGE SCALE GENOMIC DNA]</scope>
    <source>
        <strain evidence="3 4">Hex-1 MGV</strain>
    </source>
</reference>